<accession>A0A6J4N7Y6</accession>
<evidence type="ECO:0000313" key="2">
    <source>
        <dbReference type="EMBL" id="CAA9378539.1"/>
    </source>
</evidence>
<sequence length="47" mass="4879">MCPEVPRRSESAAAGWAGPGSSKTDACGCSGVQPRRCWGFVARAQPV</sequence>
<organism evidence="2">
    <name type="scientific">uncultured Gemmatimonadota bacterium</name>
    <dbReference type="NCBI Taxonomy" id="203437"/>
    <lineage>
        <taxon>Bacteria</taxon>
        <taxon>Pseudomonadati</taxon>
        <taxon>Gemmatimonadota</taxon>
        <taxon>environmental samples</taxon>
    </lineage>
</organism>
<name>A0A6J4N7Y6_9BACT</name>
<dbReference type="EMBL" id="CADCTV010001092">
    <property type="protein sequence ID" value="CAA9378539.1"/>
    <property type="molecule type" value="Genomic_DNA"/>
</dbReference>
<evidence type="ECO:0000256" key="1">
    <source>
        <dbReference type="SAM" id="MobiDB-lite"/>
    </source>
</evidence>
<feature type="compositionally biased region" description="Low complexity" evidence="1">
    <location>
        <begin position="11"/>
        <end position="22"/>
    </location>
</feature>
<gene>
    <name evidence="2" type="ORF">AVDCRST_MAG89-5198</name>
</gene>
<feature type="region of interest" description="Disordered" evidence="1">
    <location>
        <begin position="1"/>
        <end position="28"/>
    </location>
</feature>
<reference evidence="2" key="1">
    <citation type="submission" date="2020-02" db="EMBL/GenBank/DDBJ databases">
        <authorList>
            <person name="Meier V. D."/>
        </authorList>
    </citation>
    <scope>NUCLEOTIDE SEQUENCE</scope>
    <source>
        <strain evidence="2">AVDCRST_MAG89</strain>
    </source>
</reference>
<protein>
    <submittedName>
        <fullName evidence="2">Uncharacterized protein</fullName>
    </submittedName>
</protein>
<dbReference type="AlphaFoldDB" id="A0A6J4N7Y6"/>
<proteinExistence type="predicted"/>
<feature type="compositionally biased region" description="Basic and acidic residues" evidence="1">
    <location>
        <begin position="1"/>
        <end position="10"/>
    </location>
</feature>